<comment type="caution">
    <text evidence="3">The sequence shown here is derived from an EMBL/GenBank/DDBJ whole genome shotgun (WGS) entry which is preliminary data.</text>
</comment>
<protein>
    <recommendedName>
        <fullName evidence="2">LysM domain-containing protein</fullName>
    </recommendedName>
</protein>
<dbReference type="AlphaFoldDB" id="A0A267HR22"/>
<evidence type="ECO:0000256" key="1">
    <source>
        <dbReference type="SAM" id="MobiDB-lite"/>
    </source>
</evidence>
<dbReference type="InterPro" id="IPR018392">
    <property type="entry name" value="LysM"/>
</dbReference>
<dbReference type="CDD" id="cd00118">
    <property type="entry name" value="LysM"/>
    <property type="match status" value="1"/>
</dbReference>
<evidence type="ECO:0000313" key="3">
    <source>
        <dbReference type="EMBL" id="PAB00085.1"/>
    </source>
</evidence>
<feature type="domain" description="LysM" evidence="2">
    <location>
        <begin position="46"/>
        <end position="94"/>
    </location>
</feature>
<feature type="compositionally biased region" description="Polar residues" evidence="1">
    <location>
        <begin position="156"/>
        <end position="166"/>
    </location>
</feature>
<evidence type="ECO:0000313" key="4">
    <source>
        <dbReference type="Proteomes" id="UP000216797"/>
    </source>
</evidence>
<gene>
    <name evidence="3" type="ORF">AKL21_11050</name>
</gene>
<organism evidence="3 4">
    <name type="scientific">Enterococcus canintestini</name>
    <dbReference type="NCBI Taxonomy" id="317010"/>
    <lineage>
        <taxon>Bacteria</taxon>
        <taxon>Bacillati</taxon>
        <taxon>Bacillota</taxon>
        <taxon>Bacilli</taxon>
        <taxon>Lactobacillales</taxon>
        <taxon>Enterococcaceae</taxon>
        <taxon>Enterococcus</taxon>
    </lineage>
</organism>
<evidence type="ECO:0000259" key="2">
    <source>
        <dbReference type="PROSITE" id="PS51782"/>
    </source>
</evidence>
<dbReference type="SUPFAM" id="SSF54106">
    <property type="entry name" value="LysM domain"/>
    <property type="match status" value="1"/>
</dbReference>
<sequence length="282" mass="30216">MKSSIVKGLIVSSIALGGVVIAGHEANAAEWKANTPDQIQIVNGQKEYTMKLGDTLWAIGQKINVNHVKLAEINGINLSAGEQYRLPVGRVISFEGNVATVKESNGQVVSQSVIQDKDKVDASKPAGEPVNGDQAQTPQNSGQTTTPAQPQTGNQDGTQATTPSENGGTGQTETSVTPTEPTTPVEPTEPSKPTEPEKPVEPTNPSEPEKPVTPGKDMTPVNVGNSEKIFDSEAEAIAYGDKEIKDENSKWYLWGYSTTDLLNKDNETIGKWTVDFYNPDKN</sequence>
<dbReference type="InterPro" id="IPR036779">
    <property type="entry name" value="LysM_dom_sf"/>
</dbReference>
<name>A0A267HR22_9ENTE</name>
<dbReference type="Proteomes" id="UP000216797">
    <property type="component" value="Unassembled WGS sequence"/>
</dbReference>
<dbReference type="EMBL" id="LHUG01000012">
    <property type="protein sequence ID" value="PAB00085.1"/>
    <property type="molecule type" value="Genomic_DNA"/>
</dbReference>
<proteinExistence type="predicted"/>
<dbReference type="PROSITE" id="PS51782">
    <property type="entry name" value="LYSM"/>
    <property type="match status" value="1"/>
</dbReference>
<keyword evidence="4" id="KW-1185">Reference proteome</keyword>
<dbReference type="RefSeq" id="WP_010746401.1">
    <property type="nucleotide sequence ID" value="NZ_LHUG01000012.1"/>
</dbReference>
<accession>A0A267HR22</accession>
<dbReference type="Gene3D" id="3.10.350.10">
    <property type="entry name" value="LysM domain"/>
    <property type="match status" value="1"/>
</dbReference>
<feature type="compositionally biased region" description="Low complexity" evidence="1">
    <location>
        <begin position="172"/>
        <end position="188"/>
    </location>
</feature>
<reference evidence="3 4" key="1">
    <citation type="submission" date="2015-08" db="EMBL/GenBank/DDBJ databases">
        <title>Enterococcus genome sequence.</title>
        <authorList>
            <person name="Acedo J.Z."/>
            <person name="Vederas J.C."/>
        </authorList>
    </citation>
    <scope>NUCLEOTIDE SEQUENCE [LARGE SCALE GENOMIC DNA]</scope>
    <source>
        <strain evidence="3 4">49</strain>
    </source>
</reference>
<dbReference type="Pfam" id="PF01476">
    <property type="entry name" value="LysM"/>
    <property type="match status" value="1"/>
</dbReference>
<feature type="compositionally biased region" description="Low complexity" evidence="1">
    <location>
        <begin position="142"/>
        <end position="155"/>
    </location>
</feature>
<feature type="region of interest" description="Disordered" evidence="1">
    <location>
        <begin position="109"/>
        <end position="227"/>
    </location>
</feature>